<evidence type="ECO:0000256" key="1">
    <source>
        <dbReference type="ARBA" id="ARBA00004496"/>
    </source>
</evidence>
<feature type="compositionally biased region" description="Polar residues" evidence="4">
    <location>
        <begin position="391"/>
        <end position="414"/>
    </location>
</feature>
<accession>A0A3Q3LWU5</accession>
<dbReference type="PANTHER" id="PTHR16181:SF29">
    <property type="entry name" value="PROTEIN FAM83A-RELATED"/>
    <property type="match status" value="1"/>
</dbReference>
<evidence type="ECO:0000256" key="4">
    <source>
        <dbReference type="SAM" id="MobiDB-lite"/>
    </source>
</evidence>
<reference evidence="6" key="1">
    <citation type="submission" date="2025-08" db="UniProtKB">
        <authorList>
            <consortium name="Ensembl"/>
        </authorList>
    </citation>
    <scope>IDENTIFICATION</scope>
</reference>
<feature type="region of interest" description="Disordered" evidence="4">
    <location>
        <begin position="690"/>
        <end position="765"/>
    </location>
</feature>
<organism evidence="6 7">
    <name type="scientific">Mastacembelus armatus</name>
    <name type="common">zig-zag eel</name>
    <dbReference type="NCBI Taxonomy" id="205130"/>
    <lineage>
        <taxon>Eukaryota</taxon>
        <taxon>Metazoa</taxon>
        <taxon>Chordata</taxon>
        <taxon>Craniata</taxon>
        <taxon>Vertebrata</taxon>
        <taxon>Euteleostomi</taxon>
        <taxon>Actinopterygii</taxon>
        <taxon>Neopterygii</taxon>
        <taxon>Teleostei</taxon>
        <taxon>Neoteleostei</taxon>
        <taxon>Acanthomorphata</taxon>
        <taxon>Anabantaria</taxon>
        <taxon>Synbranchiformes</taxon>
        <taxon>Mastacembelidae</taxon>
        <taxon>Mastacembelus</taxon>
    </lineage>
</organism>
<feature type="compositionally biased region" description="Polar residues" evidence="4">
    <location>
        <begin position="690"/>
        <end position="705"/>
    </location>
</feature>
<dbReference type="AlphaFoldDB" id="A0A3Q3LWU5"/>
<dbReference type="InParanoid" id="A0A3Q3LWU5"/>
<evidence type="ECO:0000256" key="2">
    <source>
        <dbReference type="ARBA" id="ARBA00006937"/>
    </source>
</evidence>
<dbReference type="GeneTree" id="ENSGT00940000157889"/>
<feature type="compositionally biased region" description="Low complexity" evidence="4">
    <location>
        <begin position="706"/>
        <end position="716"/>
    </location>
</feature>
<dbReference type="SUPFAM" id="SSF56024">
    <property type="entry name" value="Phospholipase D/nuclease"/>
    <property type="match status" value="1"/>
</dbReference>
<reference evidence="6" key="2">
    <citation type="submission" date="2025-09" db="UniProtKB">
        <authorList>
            <consortium name="Ensembl"/>
        </authorList>
    </citation>
    <scope>IDENTIFICATION</scope>
</reference>
<proteinExistence type="inferred from homology"/>
<dbReference type="Gene3D" id="3.30.870.10">
    <property type="entry name" value="Endonuclease Chain A"/>
    <property type="match status" value="1"/>
</dbReference>
<dbReference type="GO" id="GO:0019901">
    <property type="term" value="F:protein kinase binding"/>
    <property type="evidence" value="ECO:0007669"/>
    <property type="project" value="TreeGrafter"/>
</dbReference>
<feature type="compositionally biased region" description="Polar residues" evidence="4">
    <location>
        <begin position="728"/>
        <end position="738"/>
    </location>
</feature>
<name>A0A3Q3LWU5_9TELE</name>
<dbReference type="FunCoup" id="A0A3Q3LWU5">
    <property type="interactions" value="952"/>
</dbReference>
<feature type="region of interest" description="Disordered" evidence="4">
    <location>
        <begin position="387"/>
        <end position="414"/>
    </location>
</feature>
<dbReference type="RefSeq" id="XP_026164675.1">
    <property type="nucleotide sequence ID" value="XM_026308890.1"/>
</dbReference>
<dbReference type="GO" id="GO:0005737">
    <property type="term" value="C:cytoplasm"/>
    <property type="evidence" value="ECO:0007669"/>
    <property type="project" value="UniProtKB-SubCell"/>
</dbReference>
<dbReference type="Ensembl" id="ENSMAMT00000013932.2">
    <property type="protein sequence ID" value="ENSMAMP00000013559.2"/>
    <property type="gene ID" value="ENSMAMG00000009194.2"/>
</dbReference>
<dbReference type="PANTHER" id="PTHR16181">
    <property type="entry name" value="PROTEIN FAM83A-RELATED"/>
    <property type="match status" value="1"/>
</dbReference>
<sequence length="893" mass="102630">MDSPEFSMLSSLRGDFKTEDYIQPHYKESYRLAIDQLVRGGRDKYQEFIKEERLGSFLSEDELLFIAANAEQPPLQTETEEINGPPENQSSSGTYWPIHSDVEAPDLDLGWPEVMHELLQTKIDLLFQPPRPNNPTIKEVIRRHIQDARQVIAIVMDVFTDVDIFKEIVDASVRGVPVYVLLDDSHFKDFLTMAENQDVKIQQLRNMRVRTAKGHEYLCRSGAKFHGAMEQRFLLVDCHTAIYGSYSFTWSFEKINLSMVQIIKGHLVKSYDEEFRTLYARSTVPAELCPVESLFQRNGPHGQQIMTNSHLAQKIERRDHLRHTLDAVYRKTFERKLGTRDLEEEPNKPFIENGIGIQNHISQFQSREEMNFLKRHSYAGERQDGYVPQNIRPQASNWNIPRETGNGTNNYPTDNYLQVPQIYRGHNMRQSYTGNDKKVRSMQQNMPTLENTSKSFMRTWRIESYLKNPDMPFEDSCDYLDQFEPMDKTSAFMQARMRSSLTFRSNMPDQMEPNRHISNTSAPLHYSSMQWHPTAAAENRINNDLMLKTQNLQVFDNGYNNASHGPVRNSYNSLYASLGRTKDGPMISNPDILRDSWHKRHSLADPRSSTEYTHESSDHMYGAFGRIDRSTTGIHVQNREYGSTLNEDQRSVSHYDVKSITGTKSTNTPNWQEPPSRTVSAAALDVNRKNQAAKSNHVGSQHCLQKSSSKIKSLLKIPERKEDPMGTLETTSIKSGGSTDTLTAEDEETTSGGRKQLGNSQLDDNYLSTSKPRFMIEEQQPPQVSLHKTTTQKPTIADKGMRTRFDAGSWNKDRGAENRLYSRFEPFCSLEKKHPLRSAHNFGSTHTQEKCKIPPKGEAGIEHNLTRAARGHHENKLEKFFHRMGNLIHKNKQ</sequence>
<dbReference type="Proteomes" id="UP000261640">
    <property type="component" value="Unplaced"/>
</dbReference>
<feature type="domain" description="Scaffolding anchor of CK1" evidence="5">
    <location>
        <begin position="17"/>
        <end position="283"/>
    </location>
</feature>
<keyword evidence="3" id="KW-0963">Cytoplasm</keyword>
<comment type="similarity">
    <text evidence="2">Belongs to the FAM83 family.</text>
</comment>
<evidence type="ECO:0000313" key="6">
    <source>
        <dbReference type="Ensembl" id="ENSMAMP00000013559.2"/>
    </source>
</evidence>
<dbReference type="GO" id="GO:0016020">
    <property type="term" value="C:membrane"/>
    <property type="evidence" value="ECO:0007669"/>
    <property type="project" value="TreeGrafter"/>
</dbReference>
<dbReference type="OrthoDB" id="8443577at2759"/>
<feature type="compositionally biased region" description="Polar residues" evidence="4">
    <location>
        <begin position="751"/>
        <end position="765"/>
    </location>
</feature>
<dbReference type="InterPro" id="IPR012461">
    <property type="entry name" value="SACK1"/>
</dbReference>
<evidence type="ECO:0000259" key="5">
    <source>
        <dbReference type="Pfam" id="PF07894"/>
    </source>
</evidence>
<dbReference type="InterPro" id="IPR050944">
    <property type="entry name" value="FAM83"/>
</dbReference>
<evidence type="ECO:0000313" key="7">
    <source>
        <dbReference type="Proteomes" id="UP000261640"/>
    </source>
</evidence>
<keyword evidence="7" id="KW-1185">Reference proteome</keyword>
<comment type="subcellular location">
    <subcellularLocation>
        <location evidence="1">Cytoplasm</location>
    </subcellularLocation>
</comment>
<dbReference type="GeneID" id="113131520"/>
<dbReference type="Pfam" id="PF07894">
    <property type="entry name" value="SACK1"/>
    <property type="match status" value="1"/>
</dbReference>
<dbReference type="STRING" id="205130.ENSMAMP00000013559"/>
<protein>
    <submittedName>
        <fullName evidence="6">Family with sequence similarity 83 member B</fullName>
    </submittedName>
</protein>
<evidence type="ECO:0000256" key="3">
    <source>
        <dbReference type="ARBA" id="ARBA00022490"/>
    </source>
</evidence>
<dbReference type="FunFam" id="3.30.870.10:FF:000004">
    <property type="entry name" value="protein FAM83H isoform X2"/>
    <property type="match status" value="1"/>
</dbReference>
<dbReference type="GO" id="GO:0007165">
    <property type="term" value="P:signal transduction"/>
    <property type="evidence" value="ECO:0007669"/>
    <property type="project" value="TreeGrafter"/>
</dbReference>